<dbReference type="Gene3D" id="3.40.50.200">
    <property type="entry name" value="Peptidase S8/S53 domain"/>
    <property type="match status" value="1"/>
</dbReference>
<dbReference type="InterPro" id="IPR050819">
    <property type="entry name" value="Tripeptidyl-peptidase_I"/>
</dbReference>
<evidence type="ECO:0000256" key="5">
    <source>
        <dbReference type="ARBA" id="ARBA00022670"/>
    </source>
</evidence>
<evidence type="ECO:0000256" key="8">
    <source>
        <dbReference type="ARBA" id="ARBA00022825"/>
    </source>
</evidence>
<dbReference type="Proteomes" id="UP000031575">
    <property type="component" value="Unassembled WGS sequence"/>
</dbReference>
<evidence type="ECO:0000313" key="14">
    <source>
        <dbReference type="EMBL" id="KIH86655.1"/>
    </source>
</evidence>
<keyword evidence="15" id="KW-1185">Reference proteome</keyword>
<keyword evidence="6 11" id="KW-0479">Metal-binding</keyword>
<feature type="signal peptide" evidence="12">
    <location>
        <begin position="1"/>
        <end position="22"/>
    </location>
</feature>
<evidence type="ECO:0000313" key="15">
    <source>
        <dbReference type="Proteomes" id="UP000031575"/>
    </source>
</evidence>
<evidence type="ECO:0000256" key="4">
    <source>
        <dbReference type="ARBA" id="ARBA00012462"/>
    </source>
</evidence>
<dbReference type="GO" id="GO:0008240">
    <property type="term" value="F:tripeptidyl-peptidase activity"/>
    <property type="evidence" value="ECO:0007669"/>
    <property type="project" value="UniProtKB-EC"/>
</dbReference>
<evidence type="ECO:0000256" key="2">
    <source>
        <dbReference type="ARBA" id="ARBA00002451"/>
    </source>
</evidence>
<evidence type="ECO:0000259" key="13">
    <source>
        <dbReference type="PROSITE" id="PS51695"/>
    </source>
</evidence>
<comment type="function">
    <text evidence="2">Secreted tripeptidyl-peptidase which degrades proteins at acidic pHs and is involved in virulence.</text>
</comment>
<evidence type="ECO:0000256" key="10">
    <source>
        <dbReference type="ARBA" id="ARBA00023145"/>
    </source>
</evidence>
<comment type="caution">
    <text evidence="14">The sequence shown here is derived from an EMBL/GenBank/DDBJ whole genome shotgun (WGS) entry which is preliminary data.</text>
</comment>
<comment type="subcellular location">
    <subcellularLocation>
        <location evidence="3">Secreted</location>
        <location evidence="3">Extracellular space</location>
    </subcellularLocation>
</comment>
<evidence type="ECO:0000256" key="1">
    <source>
        <dbReference type="ARBA" id="ARBA00001910"/>
    </source>
</evidence>
<comment type="catalytic activity">
    <reaction evidence="1">
        <text>Release of an N-terminal tripeptide from a polypeptide.</text>
        <dbReference type="EC" id="3.4.14.10"/>
    </reaction>
</comment>
<dbReference type="SUPFAM" id="SSF54897">
    <property type="entry name" value="Protease propeptides/inhibitors"/>
    <property type="match status" value="1"/>
</dbReference>
<dbReference type="GO" id="GO:0046872">
    <property type="term" value="F:metal ion binding"/>
    <property type="evidence" value="ECO:0007669"/>
    <property type="project" value="UniProtKB-UniRule"/>
</dbReference>
<dbReference type="CDD" id="cd11377">
    <property type="entry name" value="Pro-peptidase_S53"/>
    <property type="match status" value="1"/>
</dbReference>
<feature type="domain" description="Peptidase S53" evidence="13">
    <location>
        <begin position="250"/>
        <end position="700"/>
    </location>
</feature>
<feature type="active site" description="Charge relay system" evidence="11">
    <location>
        <position position="332"/>
    </location>
</feature>
<comment type="cofactor">
    <cofactor evidence="11">
        <name>Ca(2+)</name>
        <dbReference type="ChEBI" id="CHEBI:29108"/>
    </cofactor>
    <text evidence="11">Binds 1 Ca(2+) ion per subunit.</text>
</comment>
<keyword evidence="10" id="KW-0865">Zymogen</keyword>
<keyword evidence="5 11" id="KW-0645">Protease</keyword>
<evidence type="ECO:0000256" key="3">
    <source>
        <dbReference type="ARBA" id="ARBA00004239"/>
    </source>
</evidence>
<dbReference type="PANTHER" id="PTHR14218:SF19">
    <property type="entry name" value="SERINE PROTEASE AORO, PUTATIVE (AFU_ORTHOLOGUE AFUA_6G10250)-RELATED"/>
    <property type="match status" value="1"/>
</dbReference>
<dbReference type="GO" id="GO:0005576">
    <property type="term" value="C:extracellular region"/>
    <property type="evidence" value="ECO:0007669"/>
    <property type="project" value="UniProtKB-SubCell"/>
</dbReference>
<evidence type="ECO:0000256" key="7">
    <source>
        <dbReference type="ARBA" id="ARBA00022801"/>
    </source>
</evidence>
<dbReference type="EMBL" id="AWTV01000011">
    <property type="protein sequence ID" value="KIH86655.1"/>
    <property type="molecule type" value="Genomic_DNA"/>
</dbReference>
<dbReference type="PANTHER" id="PTHR14218">
    <property type="entry name" value="PROTEASE S8 TRIPEPTIDYL PEPTIDASE I CLN2"/>
    <property type="match status" value="1"/>
</dbReference>
<dbReference type="GO" id="GO:0006508">
    <property type="term" value="P:proteolysis"/>
    <property type="evidence" value="ECO:0007669"/>
    <property type="project" value="UniProtKB-KW"/>
</dbReference>
<dbReference type="HOGENOM" id="CLU_013783_4_0_1"/>
<evidence type="ECO:0000256" key="6">
    <source>
        <dbReference type="ARBA" id="ARBA00022723"/>
    </source>
</evidence>
<dbReference type="EC" id="3.4.14.10" evidence="4"/>
<evidence type="ECO:0000256" key="12">
    <source>
        <dbReference type="SAM" id="SignalP"/>
    </source>
</evidence>
<feature type="binding site" evidence="11">
    <location>
        <position position="680"/>
    </location>
    <ligand>
        <name>Ca(2+)</name>
        <dbReference type="ChEBI" id="CHEBI:29108"/>
    </ligand>
</feature>
<dbReference type="InterPro" id="IPR036852">
    <property type="entry name" value="Peptidase_S8/S53_dom_sf"/>
</dbReference>
<feature type="binding site" evidence="11">
    <location>
        <position position="678"/>
    </location>
    <ligand>
        <name>Ca(2+)</name>
        <dbReference type="ChEBI" id="CHEBI:29108"/>
    </ligand>
</feature>
<proteinExistence type="predicted"/>
<dbReference type="Pfam" id="PF00082">
    <property type="entry name" value="Peptidase_S8"/>
    <property type="match status" value="1"/>
</dbReference>
<sequence length="701" mass="74731">MQILSATSVALCSALLSTLADAAATRLRPRHDLVRHEWHEPRHIQGWKRRDRLAISSTEHLLPMRIGFVQSDAAVQNAHSMLMDRADPASPLYGQHLTANAVADLFAPADEAVEAVKRWVVESGGVAADRVSLSANRQWLQFDAHVDEAEQLLRAKFYSYEHLQSGVNVTACPEYHVPAALQQHIDYITPGTKLASYGFSDGVKALGLRRREKDTDGARLQRRTEQAAATAATKATTAAAPWVTGGCDEFATFECIRAQYGLPLPSSLSKVTPVSGNQLGIFETAGQHYSQDDLDIFFSYTAPEIPDGTKPELRAIDGATGPATTQDTAGAEANMDFEVAMPLVWPQKTVLFQVDDEYYENAMTSGSGRVKGIFNTFFDAIDGSYCTFSAYGQTGNCQDAACVDPVYPNPNNNNGGGQAYQGQLMCGTFKPTNVISISYENAENSLPANYLRRQCLELMKLGLQGVTVVVAAGDNGVGGHAANGGDAHKGCLGSQHDIFSPVSLASCPYALSVGATKLQAAAATAASKGTFVEVGPTDFYTGGGFSNVYPTPDWQQSAVATYLGRAKLGFGGYSGDTVQENSGTNFNKSGRAYPDVSALGSNFYMVYRGGLAKGGGTSVAAPVWAAVLTQVNEARLRANKTAVGHVQPVLYKHPEVFTDVVEGSNPGCGTTGFVATAGWDPVSGLGTPIFPKLRDLFLSLE</sequence>
<dbReference type="RefSeq" id="XP_040614665.1">
    <property type="nucleotide sequence ID" value="XM_040767013.1"/>
</dbReference>
<dbReference type="Pfam" id="PF09286">
    <property type="entry name" value="Pro-kuma_activ"/>
    <property type="match status" value="1"/>
</dbReference>
<dbReference type="InterPro" id="IPR015366">
    <property type="entry name" value="S53_propep"/>
</dbReference>
<keyword evidence="9 11" id="KW-0106">Calcium</keyword>
<dbReference type="CDD" id="cd04056">
    <property type="entry name" value="Peptidases_S53"/>
    <property type="match status" value="1"/>
</dbReference>
<gene>
    <name evidence="14" type="ORF">SPBR_08887</name>
</gene>
<feature type="binding site" evidence="11">
    <location>
        <position position="660"/>
    </location>
    <ligand>
        <name>Ca(2+)</name>
        <dbReference type="ChEBI" id="CHEBI:29108"/>
    </ligand>
</feature>
<feature type="active site" description="Charge relay system" evidence="11">
    <location>
        <position position="618"/>
    </location>
</feature>
<dbReference type="InterPro" id="IPR030400">
    <property type="entry name" value="Sedolisin_dom"/>
</dbReference>
<dbReference type="SUPFAM" id="SSF52743">
    <property type="entry name" value="Subtilisin-like"/>
    <property type="match status" value="1"/>
</dbReference>
<dbReference type="PROSITE" id="PS00138">
    <property type="entry name" value="SUBTILASE_SER"/>
    <property type="match status" value="1"/>
</dbReference>
<evidence type="ECO:0000256" key="11">
    <source>
        <dbReference type="PROSITE-ProRule" id="PRU01032"/>
    </source>
</evidence>
<dbReference type="InterPro" id="IPR000209">
    <property type="entry name" value="Peptidase_S8/S53_dom"/>
</dbReference>
<dbReference type="InterPro" id="IPR023828">
    <property type="entry name" value="Peptidase_S8_Ser-AS"/>
</dbReference>
<name>A0A0C2II72_9PEZI</name>
<feature type="chain" id="PRO_5002162487" description="tripeptidyl-peptidase II" evidence="12">
    <location>
        <begin position="23"/>
        <end position="701"/>
    </location>
</feature>
<dbReference type="AlphaFoldDB" id="A0A0C2II72"/>
<keyword evidence="12" id="KW-0732">Signal</keyword>
<organism evidence="14 15">
    <name type="scientific">Sporothrix brasiliensis 5110</name>
    <dbReference type="NCBI Taxonomy" id="1398154"/>
    <lineage>
        <taxon>Eukaryota</taxon>
        <taxon>Fungi</taxon>
        <taxon>Dikarya</taxon>
        <taxon>Ascomycota</taxon>
        <taxon>Pezizomycotina</taxon>
        <taxon>Sordariomycetes</taxon>
        <taxon>Sordariomycetidae</taxon>
        <taxon>Ophiostomatales</taxon>
        <taxon>Ophiostomataceae</taxon>
        <taxon>Sporothrix</taxon>
    </lineage>
</organism>
<feature type="binding site" evidence="11">
    <location>
        <position position="659"/>
    </location>
    <ligand>
        <name>Ca(2+)</name>
        <dbReference type="ChEBI" id="CHEBI:29108"/>
    </ligand>
</feature>
<feature type="active site" description="Charge relay system" evidence="11">
    <location>
        <position position="336"/>
    </location>
</feature>
<dbReference type="GO" id="GO:0004252">
    <property type="term" value="F:serine-type endopeptidase activity"/>
    <property type="evidence" value="ECO:0007669"/>
    <property type="project" value="UniProtKB-UniRule"/>
</dbReference>
<evidence type="ECO:0000256" key="9">
    <source>
        <dbReference type="ARBA" id="ARBA00022837"/>
    </source>
</evidence>
<keyword evidence="8 11" id="KW-0720">Serine protease</keyword>
<dbReference type="MEROPS" id="S53.007"/>
<keyword evidence="7 11" id="KW-0378">Hydrolase</keyword>
<dbReference type="SMART" id="SM00944">
    <property type="entry name" value="Pro-kuma_activ"/>
    <property type="match status" value="1"/>
</dbReference>
<dbReference type="OrthoDB" id="409122at2759"/>
<dbReference type="VEuPathDB" id="FungiDB:SPBR_08887"/>
<protein>
    <recommendedName>
        <fullName evidence="4">tripeptidyl-peptidase II</fullName>
        <ecNumber evidence="4">3.4.14.10</ecNumber>
    </recommendedName>
</protein>
<dbReference type="PROSITE" id="PS51695">
    <property type="entry name" value="SEDOLISIN"/>
    <property type="match status" value="1"/>
</dbReference>
<reference evidence="14 15" key="1">
    <citation type="journal article" date="2014" name="BMC Genomics">
        <title>Comparative genomics of the major fungal agents of human and animal Sporotrichosis: Sporothrix schenckii and Sporothrix brasiliensis.</title>
        <authorList>
            <person name="Teixeira M.M."/>
            <person name="de Almeida L.G."/>
            <person name="Kubitschek-Barreira P."/>
            <person name="Alves F.L."/>
            <person name="Kioshima E.S."/>
            <person name="Abadio A.K."/>
            <person name="Fernandes L."/>
            <person name="Derengowski L.S."/>
            <person name="Ferreira K.S."/>
            <person name="Souza R.C."/>
            <person name="Ruiz J.C."/>
            <person name="de Andrade N.C."/>
            <person name="Paes H.C."/>
            <person name="Nicola A.M."/>
            <person name="Albuquerque P."/>
            <person name="Gerber A.L."/>
            <person name="Martins V.P."/>
            <person name="Peconick L.D."/>
            <person name="Neto A.V."/>
            <person name="Chaucanez C.B."/>
            <person name="Silva P.A."/>
            <person name="Cunha O.L."/>
            <person name="de Oliveira F.F."/>
            <person name="dos Santos T.C."/>
            <person name="Barros A.L."/>
            <person name="Soares M.A."/>
            <person name="de Oliveira L.M."/>
            <person name="Marini M.M."/>
            <person name="Villalobos-Duno H."/>
            <person name="Cunha M.M."/>
            <person name="de Hoog S."/>
            <person name="da Silveira J.F."/>
            <person name="Henrissat B."/>
            <person name="Nino-Vega G.A."/>
            <person name="Cisalpino P.S."/>
            <person name="Mora-Montes H.M."/>
            <person name="Almeida S.R."/>
            <person name="Stajich J.E."/>
            <person name="Lopes-Bezerra L.M."/>
            <person name="Vasconcelos A.T."/>
            <person name="Felipe M.S."/>
        </authorList>
    </citation>
    <scope>NUCLEOTIDE SEQUENCE [LARGE SCALE GENOMIC DNA]</scope>
    <source>
        <strain evidence="14 15">5110</strain>
    </source>
</reference>
<accession>A0A0C2II72</accession>
<dbReference type="GeneID" id="63681934"/>